<dbReference type="RefSeq" id="XP_012943047.2">
    <property type="nucleotide sequence ID" value="XM_013087593.2"/>
</dbReference>
<feature type="compositionally biased region" description="Basic and acidic residues" evidence="9">
    <location>
        <begin position="646"/>
        <end position="657"/>
    </location>
</feature>
<evidence type="ECO:0000256" key="8">
    <source>
        <dbReference type="ARBA" id="ARBA00023242"/>
    </source>
</evidence>
<evidence type="ECO:0000256" key="2">
    <source>
        <dbReference type="ARBA" id="ARBA00022771"/>
    </source>
</evidence>
<keyword evidence="8" id="KW-0539">Nucleus</keyword>
<evidence type="ECO:0000256" key="4">
    <source>
        <dbReference type="ARBA" id="ARBA00023015"/>
    </source>
</evidence>
<dbReference type="Proteomes" id="UP000694888">
    <property type="component" value="Unplaced"/>
</dbReference>
<name>A0ABM1A8U8_APLCA</name>
<dbReference type="SMART" id="SM00399">
    <property type="entry name" value="ZnF_C4"/>
    <property type="match status" value="1"/>
</dbReference>
<keyword evidence="11" id="KW-1185">Reference proteome</keyword>
<evidence type="ECO:0000256" key="3">
    <source>
        <dbReference type="ARBA" id="ARBA00022833"/>
    </source>
</evidence>
<evidence type="ECO:0000256" key="7">
    <source>
        <dbReference type="ARBA" id="ARBA00023170"/>
    </source>
</evidence>
<dbReference type="InterPro" id="IPR001628">
    <property type="entry name" value="Znf_hrmn_rcpt"/>
</dbReference>
<dbReference type="Pfam" id="PF00105">
    <property type="entry name" value="zf-C4"/>
    <property type="match status" value="1"/>
</dbReference>
<evidence type="ECO:0000256" key="5">
    <source>
        <dbReference type="ARBA" id="ARBA00023125"/>
    </source>
</evidence>
<feature type="domain" description="Nuclear receptor" evidence="10">
    <location>
        <begin position="1"/>
        <end position="62"/>
    </location>
</feature>
<gene>
    <name evidence="12" type="primary">LOC106013014</name>
</gene>
<keyword evidence="7" id="KW-0675">Receptor</keyword>
<dbReference type="PROSITE" id="PS51030">
    <property type="entry name" value="NUCLEAR_REC_DBD_2"/>
    <property type="match status" value="1"/>
</dbReference>
<keyword evidence="1" id="KW-0479">Metal-binding</keyword>
<evidence type="ECO:0000256" key="1">
    <source>
        <dbReference type="ARBA" id="ARBA00022723"/>
    </source>
</evidence>
<dbReference type="SUPFAM" id="SSF48508">
    <property type="entry name" value="Nuclear receptor ligand-binding domain"/>
    <property type="match status" value="1"/>
</dbReference>
<dbReference type="GeneID" id="106013014"/>
<accession>A0ABM1A8U8</accession>
<evidence type="ECO:0000313" key="12">
    <source>
        <dbReference type="RefSeq" id="XP_012943047.2"/>
    </source>
</evidence>
<feature type="region of interest" description="Disordered" evidence="9">
    <location>
        <begin position="499"/>
        <end position="670"/>
    </location>
</feature>
<feature type="region of interest" description="Disordered" evidence="9">
    <location>
        <begin position="834"/>
        <end position="936"/>
    </location>
</feature>
<feature type="region of interest" description="Disordered" evidence="9">
    <location>
        <begin position="342"/>
        <end position="420"/>
    </location>
</feature>
<keyword evidence="4" id="KW-0805">Transcription regulation</keyword>
<dbReference type="PANTHER" id="PTHR24082:SF330">
    <property type="entry name" value="THYROID HORMONE RECEPTOR BETA"/>
    <property type="match status" value="1"/>
</dbReference>
<dbReference type="Gene3D" id="1.10.565.10">
    <property type="entry name" value="Retinoid X Receptor"/>
    <property type="match status" value="1"/>
</dbReference>
<feature type="compositionally biased region" description="Polar residues" evidence="9">
    <location>
        <begin position="894"/>
        <end position="918"/>
    </location>
</feature>
<protein>
    <submittedName>
        <fullName evidence="12">Uncharacterized protein LOC106013014</fullName>
    </submittedName>
</protein>
<proteinExistence type="predicted"/>
<dbReference type="PRINTS" id="PR00047">
    <property type="entry name" value="STROIDFINGER"/>
</dbReference>
<keyword evidence="2" id="KW-0863">Zinc-finger</keyword>
<keyword evidence="5" id="KW-0238">DNA-binding</keyword>
<keyword evidence="6" id="KW-0804">Transcription</keyword>
<keyword evidence="3" id="KW-0862">Zinc</keyword>
<evidence type="ECO:0000256" key="9">
    <source>
        <dbReference type="SAM" id="MobiDB-lite"/>
    </source>
</evidence>
<dbReference type="InterPro" id="IPR013088">
    <property type="entry name" value="Znf_NHR/GATA"/>
</dbReference>
<evidence type="ECO:0000313" key="11">
    <source>
        <dbReference type="Proteomes" id="UP000694888"/>
    </source>
</evidence>
<dbReference type="InterPro" id="IPR035500">
    <property type="entry name" value="NHR-like_dom_sf"/>
</dbReference>
<feature type="region of interest" description="Disordered" evidence="9">
    <location>
        <begin position="773"/>
        <end position="813"/>
    </location>
</feature>
<reference evidence="12" key="1">
    <citation type="submission" date="2025-08" db="UniProtKB">
        <authorList>
            <consortium name="RefSeq"/>
        </authorList>
    </citation>
    <scope>IDENTIFICATION</scope>
</reference>
<feature type="compositionally biased region" description="Polar residues" evidence="9">
    <location>
        <begin position="373"/>
        <end position="388"/>
    </location>
</feature>
<sequence>MTCEGCKGFFRRTVQQLNNGGTPYECKGSGNCVIDKKSRNNCQYCRFNKCLAAKMDTESVLKDMQRTRLRKLIDSNRKERELRNKRTLSADEGKTLTRLGQLFQTSQKELHYLFVSKEEAQHIKAQQQQKGPGQICSPGVKHIKQFIRSIPGLDQIALNDLLILAQRNMPDIFALGLAEIFNTMTGELNFFNRRFQQSDLQEHEWIKPLYEYAKYHSTLVQPGGVILACLSAIRFLNTDDLEVENEESVLLAQENLIKLLIKYLEQKPSIKLHQVFKGLPNFENIREHLMDEFSVMCMLNVGPAICALDLVPDSATSSNSCRNDAGPSTAEVLKKEQTGVQDGDLKVSSPLPPQHQVNGWSPEIGDLKPLPNLVTNTQDATPRDSQGASPHDTHSKKTHSNGLTSAHPLGTHSARNGAPRKRASELPALHNETHSKIAKAAPLNPQLPNSLPARCSPTDSQANPILKLCTASDPTRSHNTPAHCEAPHFLQTYSASSLPAHYEPSHSSDNGLYVPKSNGCQNYGGKDPPLNGRSAQYRNSRHFRESLGPIRESSGHIKESPSILRESPGYLRESPGHPRESPGHLRESPGHLRESPGHLRESPGHLRESPGYPRESLGYLRESPGHVREQAHHSKESGNFGKSSSHLREFRPVRESDNPGLGDSSSFRESDFFREPAREVATDTALDLRRVGKSHMLQHQQLNQMMMVEKKGNGLASSFGENALKFLGAVGGQEESTFQHQERAMRISPTLTYVPYSDVHSSRQRITLSRNEISMPPPAQAPSSHHIGVPYPHSRVNGGSPSNPSLSRPPLPESFYHASSLPLPVHDSEERLRYISLPPPPTHPRAAAKASPLSQSAFPISDAPRDNWQSPFISPLRPARSVSPGLTLDLSLPKKNSSAIQESSAPADQATAKASNGSKGHMKKRWLQKHSDETRQ</sequence>
<evidence type="ECO:0000256" key="6">
    <source>
        <dbReference type="ARBA" id="ARBA00023163"/>
    </source>
</evidence>
<dbReference type="InterPro" id="IPR050234">
    <property type="entry name" value="Nuclear_hormone_rcpt_NR1"/>
</dbReference>
<dbReference type="Gene3D" id="3.30.50.10">
    <property type="entry name" value="Erythroid Transcription Factor GATA-1, subunit A"/>
    <property type="match status" value="1"/>
</dbReference>
<evidence type="ECO:0000259" key="10">
    <source>
        <dbReference type="PROSITE" id="PS51030"/>
    </source>
</evidence>
<feature type="compositionally biased region" description="Basic and acidic residues" evidence="9">
    <location>
        <begin position="623"/>
        <end position="636"/>
    </location>
</feature>
<feature type="compositionally biased region" description="Basic and acidic residues" evidence="9">
    <location>
        <begin position="574"/>
        <end position="608"/>
    </location>
</feature>
<feature type="region of interest" description="Disordered" evidence="9">
    <location>
        <begin position="440"/>
        <end position="459"/>
    </location>
</feature>
<dbReference type="SUPFAM" id="SSF57716">
    <property type="entry name" value="Glucocorticoid receptor-like (DNA-binding domain)"/>
    <property type="match status" value="1"/>
</dbReference>
<dbReference type="PANTHER" id="PTHR24082">
    <property type="entry name" value="NUCLEAR HORMONE RECEPTOR"/>
    <property type="match status" value="1"/>
</dbReference>
<organism evidence="11 12">
    <name type="scientific">Aplysia californica</name>
    <name type="common">California sea hare</name>
    <dbReference type="NCBI Taxonomy" id="6500"/>
    <lineage>
        <taxon>Eukaryota</taxon>
        <taxon>Metazoa</taxon>
        <taxon>Spiralia</taxon>
        <taxon>Lophotrochozoa</taxon>
        <taxon>Mollusca</taxon>
        <taxon>Gastropoda</taxon>
        <taxon>Heterobranchia</taxon>
        <taxon>Euthyneura</taxon>
        <taxon>Tectipleura</taxon>
        <taxon>Aplysiida</taxon>
        <taxon>Aplysioidea</taxon>
        <taxon>Aplysiidae</taxon>
        <taxon>Aplysia</taxon>
    </lineage>
</organism>